<evidence type="ECO:0000256" key="8">
    <source>
        <dbReference type="ARBA" id="ARBA00022741"/>
    </source>
</evidence>
<name>A0A351U665_9BACT</name>
<evidence type="ECO:0000256" key="4">
    <source>
        <dbReference type="ARBA" id="ARBA00022679"/>
    </source>
</evidence>
<keyword evidence="10 11" id="KW-0694">RNA-binding</keyword>
<dbReference type="InterPro" id="IPR032828">
    <property type="entry name" value="PolyA_RNA-bd"/>
</dbReference>
<comment type="similarity">
    <text evidence="2 11">Belongs to the tRNA nucleotidyltransferase/poly(A) polymerase family.</text>
</comment>
<dbReference type="InterPro" id="IPR002646">
    <property type="entry name" value="PolA_pol_head_dom"/>
</dbReference>
<dbReference type="GO" id="GO:0016779">
    <property type="term" value="F:nucleotidyltransferase activity"/>
    <property type="evidence" value="ECO:0007669"/>
    <property type="project" value="UniProtKB-KW"/>
</dbReference>
<comment type="caution">
    <text evidence="15">The sequence shown here is derived from an EMBL/GenBank/DDBJ whole genome shotgun (WGS) entry which is preliminary data.</text>
</comment>
<evidence type="ECO:0000256" key="6">
    <source>
        <dbReference type="ARBA" id="ARBA00022695"/>
    </source>
</evidence>
<dbReference type="EMBL" id="JAAYEE010000235">
    <property type="protein sequence ID" value="NLW36320.1"/>
    <property type="molecule type" value="Genomic_DNA"/>
</dbReference>
<dbReference type="InterPro" id="IPR050124">
    <property type="entry name" value="tRNA_CCA-adding_enzyme"/>
</dbReference>
<keyword evidence="3" id="KW-0820">tRNA-binding</keyword>
<dbReference type="GO" id="GO:0000166">
    <property type="term" value="F:nucleotide binding"/>
    <property type="evidence" value="ECO:0007669"/>
    <property type="project" value="UniProtKB-KW"/>
</dbReference>
<evidence type="ECO:0000256" key="7">
    <source>
        <dbReference type="ARBA" id="ARBA00022723"/>
    </source>
</evidence>
<dbReference type="SUPFAM" id="SSF81301">
    <property type="entry name" value="Nucleotidyltransferase"/>
    <property type="match status" value="1"/>
</dbReference>
<evidence type="ECO:0000256" key="3">
    <source>
        <dbReference type="ARBA" id="ARBA00022555"/>
    </source>
</evidence>
<evidence type="ECO:0000313" key="16">
    <source>
        <dbReference type="Proteomes" id="UP000777265"/>
    </source>
</evidence>
<evidence type="ECO:0000259" key="13">
    <source>
        <dbReference type="Pfam" id="PF01966"/>
    </source>
</evidence>
<evidence type="ECO:0000313" key="15">
    <source>
        <dbReference type="EMBL" id="NLW36320.1"/>
    </source>
</evidence>
<dbReference type="GO" id="GO:0008033">
    <property type="term" value="P:tRNA processing"/>
    <property type="evidence" value="ECO:0007669"/>
    <property type="project" value="UniProtKB-KW"/>
</dbReference>
<dbReference type="STRING" id="909663.GCA_000512235_03628"/>
<evidence type="ECO:0000256" key="10">
    <source>
        <dbReference type="ARBA" id="ARBA00022884"/>
    </source>
</evidence>
<keyword evidence="8" id="KW-0547">Nucleotide-binding</keyword>
<dbReference type="GO" id="GO:0046872">
    <property type="term" value="F:metal ion binding"/>
    <property type="evidence" value="ECO:0007669"/>
    <property type="project" value="UniProtKB-KW"/>
</dbReference>
<dbReference type="InterPro" id="IPR043519">
    <property type="entry name" value="NT_sf"/>
</dbReference>
<dbReference type="PANTHER" id="PTHR47545:SF2">
    <property type="entry name" value="CC-ADDING TRNA NUCLEOTIDYLTRANSFERASE"/>
    <property type="match status" value="1"/>
</dbReference>
<keyword evidence="7" id="KW-0479">Metal-binding</keyword>
<reference evidence="15" key="2">
    <citation type="submission" date="2020-01" db="EMBL/GenBank/DDBJ databases">
        <authorList>
            <person name="Campanaro S."/>
        </authorList>
    </citation>
    <scope>NUCLEOTIDE SEQUENCE</scope>
    <source>
        <strain evidence="15">AS06rmzACSIP_7</strain>
    </source>
</reference>
<keyword evidence="5" id="KW-0819">tRNA processing</keyword>
<evidence type="ECO:0000256" key="2">
    <source>
        <dbReference type="ARBA" id="ARBA00007265"/>
    </source>
</evidence>
<reference evidence="15" key="1">
    <citation type="journal article" date="2020" name="Biotechnol. Biofuels">
        <title>New insights from the biogas microbiome by comprehensive genome-resolved metagenomics of nearly 1600 species originating from multiple anaerobic digesters.</title>
        <authorList>
            <person name="Campanaro S."/>
            <person name="Treu L."/>
            <person name="Rodriguez-R L.M."/>
            <person name="Kovalovszki A."/>
            <person name="Ziels R.M."/>
            <person name="Maus I."/>
            <person name="Zhu X."/>
            <person name="Kougias P.G."/>
            <person name="Basile A."/>
            <person name="Luo G."/>
            <person name="Schluter A."/>
            <person name="Konstantinidis K.T."/>
            <person name="Angelidaki I."/>
        </authorList>
    </citation>
    <scope>NUCLEOTIDE SEQUENCE</scope>
    <source>
        <strain evidence="15">AS06rmzACSIP_7</strain>
    </source>
</reference>
<dbReference type="Gene3D" id="3.30.460.10">
    <property type="entry name" value="Beta Polymerase, domain 2"/>
    <property type="match status" value="1"/>
</dbReference>
<dbReference type="InterPro" id="IPR006674">
    <property type="entry name" value="HD_domain"/>
</dbReference>
<dbReference type="Pfam" id="PF01743">
    <property type="entry name" value="PolyA_pol"/>
    <property type="match status" value="1"/>
</dbReference>
<keyword evidence="9" id="KW-0460">Magnesium</keyword>
<evidence type="ECO:0000256" key="11">
    <source>
        <dbReference type="RuleBase" id="RU003953"/>
    </source>
</evidence>
<proteinExistence type="inferred from homology"/>
<dbReference type="InterPro" id="IPR003607">
    <property type="entry name" value="HD/PDEase_dom"/>
</dbReference>
<dbReference type="Proteomes" id="UP000777265">
    <property type="component" value="Unassembled WGS sequence"/>
</dbReference>
<evidence type="ECO:0000256" key="5">
    <source>
        <dbReference type="ARBA" id="ARBA00022694"/>
    </source>
</evidence>
<dbReference type="Gene3D" id="1.10.3090.10">
    <property type="entry name" value="cca-adding enzyme, domain 2"/>
    <property type="match status" value="1"/>
</dbReference>
<organism evidence="15 16">
    <name type="scientific">Syntrophorhabdus aromaticivorans</name>
    <dbReference type="NCBI Taxonomy" id="328301"/>
    <lineage>
        <taxon>Bacteria</taxon>
        <taxon>Pseudomonadati</taxon>
        <taxon>Thermodesulfobacteriota</taxon>
        <taxon>Syntrophorhabdia</taxon>
        <taxon>Syntrophorhabdales</taxon>
        <taxon>Syntrophorhabdaceae</taxon>
        <taxon>Syntrophorhabdus</taxon>
    </lineage>
</organism>
<protein>
    <submittedName>
        <fullName evidence="15">HD domain-containing protein</fullName>
    </submittedName>
</protein>
<dbReference type="GO" id="GO:0000049">
    <property type="term" value="F:tRNA binding"/>
    <property type="evidence" value="ECO:0007669"/>
    <property type="project" value="UniProtKB-KW"/>
</dbReference>
<dbReference type="PANTHER" id="PTHR47545">
    <property type="entry name" value="MULTIFUNCTIONAL CCA PROTEIN"/>
    <property type="match status" value="1"/>
</dbReference>
<feature type="domain" description="HD" evidence="13">
    <location>
        <begin position="239"/>
        <end position="342"/>
    </location>
</feature>
<gene>
    <name evidence="15" type="ORF">GXY80_12725</name>
</gene>
<sequence>MRVLLDGLRRAISEQKIVQEISCRAFAGKVFLVGGAIRELLLGKTPKDYDFALTRQEDLRVLEKAFGGSAFLLGKKPIQTYRIVARDVSVDITFLKGTIEDDLGRRDFTMNAIAYDVNQQEIVDCLGGIRDIRKKIIRYPKKAALVDDPLRMLKAIRHFATLKGFSMDVELIRAIQELKALIHQVARERIKYEIDQVIVSDHAFEGIKMMEQTGLLFELFPDLLALKKLDQEKGFVLETYGHTVEGFRYLARWGRFYELDDRGMRNAGYALLFHDLGKAHTFSRDDVKNVVHFFYHEKVSRDLAVKIMDRFRFSTLDIRTVVELIENHMRVFLISGNESTEKATRRLVYKMGDLTPSLLALTLCDMYGSSGGRENESTIQVRKRCGDVLGAYEEWRKKPLPRLVTGYDLLTLGLAEGPFVGKILEDIREKQISGELAGREEALTYAKGRLAALPSG</sequence>
<comment type="cofactor">
    <cofactor evidence="1">
        <name>Mg(2+)</name>
        <dbReference type="ChEBI" id="CHEBI:18420"/>
    </cofactor>
</comment>
<dbReference type="SUPFAM" id="SSF81891">
    <property type="entry name" value="Poly A polymerase C-terminal region-like"/>
    <property type="match status" value="1"/>
</dbReference>
<feature type="domain" description="Poly A polymerase head" evidence="12">
    <location>
        <begin position="30"/>
        <end position="138"/>
    </location>
</feature>
<evidence type="ECO:0000256" key="1">
    <source>
        <dbReference type="ARBA" id="ARBA00001946"/>
    </source>
</evidence>
<dbReference type="CDD" id="cd00077">
    <property type="entry name" value="HDc"/>
    <property type="match status" value="1"/>
</dbReference>
<evidence type="ECO:0000256" key="9">
    <source>
        <dbReference type="ARBA" id="ARBA00022842"/>
    </source>
</evidence>
<feature type="domain" description="tRNA nucleotidyltransferase/poly(A) polymerase RNA and SrmB- binding" evidence="14">
    <location>
        <begin position="164"/>
        <end position="223"/>
    </location>
</feature>
<evidence type="ECO:0000259" key="14">
    <source>
        <dbReference type="Pfam" id="PF12627"/>
    </source>
</evidence>
<dbReference type="AlphaFoldDB" id="A0A351U665"/>
<keyword evidence="4 11" id="KW-0808">Transferase</keyword>
<dbReference type="CDD" id="cd05398">
    <property type="entry name" value="NT_ClassII-CCAase"/>
    <property type="match status" value="1"/>
</dbReference>
<accession>A0A351U665</accession>
<keyword evidence="6" id="KW-0548">Nucleotidyltransferase</keyword>
<evidence type="ECO:0000259" key="12">
    <source>
        <dbReference type="Pfam" id="PF01743"/>
    </source>
</evidence>
<dbReference type="Pfam" id="PF01966">
    <property type="entry name" value="HD"/>
    <property type="match status" value="1"/>
</dbReference>
<dbReference type="Pfam" id="PF12627">
    <property type="entry name" value="PolyA_pol_RNAbd"/>
    <property type="match status" value="1"/>
</dbReference>